<reference evidence="5" key="2">
    <citation type="submission" date="2025-09" db="UniProtKB">
        <authorList>
            <consortium name="Ensembl"/>
        </authorList>
    </citation>
    <scope>IDENTIFICATION</scope>
</reference>
<keyword evidence="2" id="KW-1133">Transmembrane helix</keyword>
<feature type="region of interest" description="Disordered" evidence="1">
    <location>
        <begin position="159"/>
        <end position="180"/>
    </location>
</feature>
<keyword evidence="6" id="KW-1185">Reference proteome</keyword>
<dbReference type="Gene3D" id="2.60.40.10">
    <property type="entry name" value="Immunoglobulins"/>
    <property type="match status" value="1"/>
</dbReference>
<dbReference type="PROSITE" id="PS50835">
    <property type="entry name" value="IG_LIKE"/>
    <property type="match status" value="1"/>
</dbReference>
<feature type="chain" id="PRO_5018541015" description="Ig-like domain-containing protein" evidence="3">
    <location>
        <begin position="17"/>
        <end position="375"/>
    </location>
</feature>
<accession>A0A3Q3F0J9</accession>
<evidence type="ECO:0000313" key="5">
    <source>
        <dbReference type="Ensembl" id="ENSLBEP00000013138.1"/>
    </source>
</evidence>
<keyword evidence="2" id="KW-0472">Membrane</keyword>
<dbReference type="InterPro" id="IPR013783">
    <property type="entry name" value="Ig-like_fold"/>
</dbReference>
<dbReference type="Pfam" id="PF07686">
    <property type="entry name" value="V-set"/>
    <property type="match status" value="1"/>
</dbReference>
<protein>
    <recommendedName>
        <fullName evidence="4">Ig-like domain-containing protein</fullName>
    </recommendedName>
</protein>
<dbReference type="STRING" id="56723.ENSLBEP00000013138"/>
<evidence type="ECO:0000256" key="2">
    <source>
        <dbReference type="SAM" id="Phobius"/>
    </source>
</evidence>
<dbReference type="InParanoid" id="A0A3Q3F0J9"/>
<feature type="region of interest" description="Disordered" evidence="1">
    <location>
        <begin position="309"/>
        <end position="332"/>
    </location>
</feature>
<keyword evidence="2" id="KW-0812">Transmembrane</keyword>
<dbReference type="Ensembl" id="ENSLBET00000013832.1">
    <property type="protein sequence ID" value="ENSLBEP00000013138.1"/>
    <property type="gene ID" value="ENSLBEG00000010121.1"/>
</dbReference>
<keyword evidence="3" id="KW-0732">Signal</keyword>
<dbReference type="GeneTree" id="ENSGT00940000173984"/>
<evidence type="ECO:0000259" key="4">
    <source>
        <dbReference type="PROSITE" id="PS50835"/>
    </source>
</evidence>
<feature type="domain" description="Ig-like" evidence="4">
    <location>
        <begin position="20"/>
        <end position="118"/>
    </location>
</feature>
<sequence>MLFVLNVLMMLRAGRCMNHPSFDEKTAAVGDEVEMKCKLDSTGSYFWIRLGSGNFPEYLGKANGLDVKNSRITTMEQRDKGGEFILRMRKAELRDTGFYYCMRTNQRNLTFLTGTNLTVKAAQPGDAAVRPPDPVGPGDSEKKQTCPGEHSACCFRAGSHQSHPRWNFTPENSVKGSERNPAGVSIKKCICSVTQNFSCSGEGTYFFAVDTCEEKTSGNRSDSAKQAVKEDSKTDHLFLLLLSAALAICLIIIAFLIYSIRKLKNASCGCCNADVALQGRAETASGDQQNQQVDEDSLIYSAPTFTSRKSGRARTRDVQTRRKRASMPTSGLSRGNETLKKLFTTSLWTACAVFCPRSLGGIFDLQEKDENRLPF</sequence>
<organism evidence="5 6">
    <name type="scientific">Labrus bergylta</name>
    <name type="common">ballan wrasse</name>
    <dbReference type="NCBI Taxonomy" id="56723"/>
    <lineage>
        <taxon>Eukaryota</taxon>
        <taxon>Metazoa</taxon>
        <taxon>Chordata</taxon>
        <taxon>Craniata</taxon>
        <taxon>Vertebrata</taxon>
        <taxon>Euteleostomi</taxon>
        <taxon>Actinopterygii</taxon>
        <taxon>Neopterygii</taxon>
        <taxon>Teleostei</taxon>
        <taxon>Neoteleostei</taxon>
        <taxon>Acanthomorphata</taxon>
        <taxon>Eupercaria</taxon>
        <taxon>Labriformes</taxon>
        <taxon>Labridae</taxon>
        <taxon>Labrus</taxon>
    </lineage>
</organism>
<evidence type="ECO:0000256" key="3">
    <source>
        <dbReference type="SAM" id="SignalP"/>
    </source>
</evidence>
<dbReference type="AlphaFoldDB" id="A0A3Q3F0J9"/>
<proteinExistence type="predicted"/>
<name>A0A3Q3F0J9_9LABR</name>
<dbReference type="InterPro" id="IPR036179">
    <property type="entry name" value="Ig-like_dom_sf"/>
</dbReference>
<evidence type="ECO:0000256" key="1">
    <source>
        <dbReference type="SAM" id="MobiDB-lite"/>
    </source>
</evidence>
<dbReference type="InterPro" id="IPR007110">
    <property type="entry name" value="Ig-like_dom"/>
</dbReference>
<feature type="transmembrane region" description="Helical" evidence="2">
    <location>
        <begin position="237"/>
        <end position="258"/>
    </location>
</feature>
<reference evidence="5" key="1">
    <citation type="submission" date="2025-08" db="UniProtKB">
        <authorList>
            <consortium name="Ensembl"/>
        </authorList>
    </citation>
    <scope>IDENTIFICATION</scope>
</reference>
<evidence type="ECO:0000313" key="6">
    <source>
        <dbReference type="Proteomes" id="UP000261660"/>
    </source>
</evidence>
<feature type="signal peptide" evidence="3">
    <location>
        <begin position="1"/>
        <end position="16"/>
    </location>
</feature>
<dbReference type="Proteomes" id="UP000261660">
    <property type="component" value="Unplaced"/>
</dbReference>
<dbReference type="InterPro" id="IPR013106">
    <property type="entry name" value="Ig_V-set"/>
</dbReference>
<dbReference type="InterPro" id="IPR003599">
    <property type="entry name" value="Ig_sub"/>
</dbReference>
<dbReference type="CDD" id="cd00099">
    <property type="entry name" value="IgV"/>
    <property type="match status" value="1"/>
</dbReference>
<dbReference type="SUPFAM" id="SSF48726">
    <property type="entry name" value="Immunoglobulin"/>
    <property type="match status" value="1"/>
</dbReference>
<feature type="region of interest" description="Disordered" evidence="1">
    <location>
        <begin position="125"/>
        <end position="144"/>
    </location>
</feature>
<dbReference type="SMART" id="SM00409">
    <property type="entry name" value="IG"/>
    <property type="match status" value="1"/>
</dbReference>